<dbReference type="HOGENOM" id="CLU_184983_0_0_9"/>
<dbReference type="Pfam" id="PF10955">
    <property type="entry name" value="Fin"/>
    <property type="match status" value="1"/>
</dbReference>
<dbReference type="STRING" id="698758.AXY_00570"/>
<dbReference type="OrthoDB" id="2084556at2"/>
<reference evidence="1 2" key="1">
    <citation type="submission" date="2011-01" db="EMBL/GenBank/DDBJ databases">
        <title>Whole genome sequence of Amphibacillus xylinus NBRC 15112.</title>
        <authorList>
            <person name="Nakazawa H."/>
            <person name="Katano Y."/>
            <person name="Nakamura S."/>
            <person name="Sasagawa M."/>
            <person name="Fukada J."/>
            <person name="Arai T."/>
            <person name="Sasakura N."/>
            <person name="Mochizuki D."/>
            <person name="Hosoyama A."/>
            <person name="Harada K."/>
            <person name="Horikawa H."/>
            <person name="Kato Y."/>
            <person name="Harada T."/>
            <person name="Sasaki K."/>
            <person name="Sekiguchi M."/>
            <person name="Hodoyama M."/>
            <person name="Nishiko R."/>
            <person name="Narita H."/>
            <person name="Hanamaki A."/>
            <person name="Hata C."/>
            <person name="Konno Y."/>
            <person name="Niimura Y."/>
            <person name="Yamazaki S."/>
            <person name="Fujita N."/>
        </authorList>
    </citation>
    <scope>NUCLEOTIDE SEQUENCE [LARGE SCALE GENOMIC DNA]</scope>
    <source>
        <strain evidence="2">ATCC 51415 / DSM 6626 / JCM 7361 / LMG 17667 / NBRC 15112 / Ep01</strain>
    </source>
</reference>
<dbReference type="KEGG" id="axl:AXY_00570"/>
<organism evidence="1 2">
    <name type="scientific">Amphibacillus xylanus (strain ATCC 51415 / DSM 6626 / JCM 7361 / LMG 17667 / NBRC 15112 / Ep01)</name>
    <dbReference type="NCBI Taxonomy" id="698758"/>
    <lineage>
        <taxon>Bacteria</taxon>
        <taxon>Bacillati</taxon>
        <taxon>Bacillota</taxon>
        <taxon>Bacilli</taxon>
        <taxon>Bacillales</taxon>
        <taxon>Bacillaceae</taxon>
        <taxon>Amphibacillus</taxon>
    </lineage>
</organism>
<evidence type="ECO:0000313" key="1">
    <source>
        <dbReference type="EMBL" id="BAM46189.1"/>
    </source>
</evidence>
<proteinExistence type="predicted"/>
<dbReference type="GO" id="GO:0010468">
    <property type="term" value="P:regulation of gene expression"/>
    <property type="evidence" value="ECO:0007669"/>
    <property type="project" value="InterPro"/>
</dbReference>
<evidence type="ECO:0000313" key="2">
    <source>
        <dbReference type="Proteomes" id="UP000006294"/>
    </source>
</evidence>
<dbReference type="Proteomes" id="UP000006294">
    <property type="component" value="Chromosome"/>
</dbReference>
<keyword evidence="2" id="KW-1185">Reference proteome</keyword>
<dbReference type="RefSeq" id="WP_015008796.1">
    <property type="nucleotide sequence ID" value="NC_018704.1"/>
</dbReference>
<accession>K0IUZ2</accession>
<gene>
    <name evidence="1" type="ordered locus">AXY_00570</name>
</gene>
<dbReference type="AlphaFoldDB" id="K0IUZ2"/>
<name>K0IUZ2_AMPXN</name>
<dbReference type="InterPro" id="IPR020115">
    <property type="entry name" value="Fin"/>
</dbReference>
<sequence length="76" mass="9312">MLIHYRCKHCYTTIAELSHDRLNLEQLGFNQLTDEEKREMIYYHHPNEADVFVICESCESALYHYPNYRELEFFIH</sequence>
<protein>
    <submittedName>
        <fullName evidence="1">Uncharacterized protein</fullName>
    </submittedName>
</protein>
<dbReference type="EMBL" id="AP012050">
    <property type="protein sequence ID" value="BAM46189.1"/>
    <property type="molecule type" value="Genomic_DNA"/>
</dbReference>